<dbReference type="EMBL" id="CP048110">
    <property type="protein sequence ID" value="QHS50094.1"/>
    <property type="molecule type" value="Genomic_DNA"/>
</dbReference>
<keyword evidence="1" id="KW-0645">Protease</keyword>
<evidence type="ECO:0000313" key="1">
    <source>
        <dbReference type="EMBL" id="QHS50094.1"/>
    </source>
</evidence>
<keyword evidence="1" id="KW-0378">Hydrolase</keyword>
<gene>
    <name evidence="1" type="ORF">GW952_31300</name>
</gene>
<dbReference type="GO" id="GO:0006508">
    <property type="term" value="P:proteolysis"/>
    <property type="evidence" value="ECO:0007669"/>
    <property type="project" value="UniProtKB-KW"/>
</dbReference>
<protein>
    <submittedName>
        <fullName evidence="1">CAAX protease</fullName>
    </submittedName>
</protein>
<reference evidence="1 2" key="1">
    <citation type="submission" date="2020-01" db="EMBL/GenBank/DDBJ databases">
        <title>Bactrocera dorsalis gut bacteria genome.</title>
        <authorList>
            <person name="Zhang H."/>
            <person name="Cai Z."/>
        </authorList>
    </citation>
    <scope>NUCLEOTIDE SEQUENCE [LARGE SCALE GENOMIC DNA]</scope>
    <source>
        <strain evidence="1 2">BD177</strain>
        <plasmid evidence="1 2">unnamed2</plasmid>
    </source>
</reference>
<dbReference type="Pfam" id="PF07751">
    <property type="entry name" value="Abi_2"/>
    <property type="match status" value="1"/>
</dbReference>
<dbReference type="Proteomes" id="UP000464389">
    <property type="component" value="Plasmid unnamed2"/>
</dbReference>
<name>A0A6P1V6G6_9ENTR</name>
<keyword evidence="1" id="KW-0614">Plasmid</keyword>
<accession>A0A6P1V6G6</accession>
<proteinExistence type="predicted"/>
<evidence type="ECO:0000313" key="2">
    <source>
        <dbReference type="Proteomes" id="UP000464389"/>
    </source>
</evidence>
<geneLocation type="plasmid" evidence="1">
    <name>unnamed2</name>
</geneLocation>
<dbReference type="AlphaFoldDB" id="A0A6P1V6G6"/>
<dbReference type="GO" id="GO:0008233">
    <property type="term" value="F:peptidase activity"/>
    <property type="evidence" value="ECO:0007669"/>
    <property type="project" value="UniProtKB-KW"/>
</dbReference>
<dbReference type="InterPro" id="IPR011664">
    <property type="entry name" value="Abi_system_AbiD/AbiF-like"/>
</dbReference>
<dbReference type="RefSeq" id="WP_162122860.1">
    <property type="nucleotide sequence ID" value="NZ_CP048110.1"/>
</dbReference>
<organism evidence="1 2">
    <name type="scientific">Klebsiella michiganensis</name>
    <dbReference type="NCBI Taxonomy" id="1134687"/>
    <lineage>
        <taxon>Bacteria</taxon>
        <taxon>Pseudomonadati</taxon>
        <taxon>Pseudomonadota</taxon>
        <taxon>Gammaproteobacteria</taxon>
        <taxon>Enterobacterales</taxon>
        <taxon>Enterobacteriaceae</taxon>
        <taxon>Klebsiella/Raoultella group</taxon>
        <taxon>Klebsiella</taxon>
    </lineage>
</organism>
<sequence length="337" mass="39006">MQLEDYISAGRLNIYTDVLKLKPSEELGGYNWNKAVSAAMQPLMHCLEVTLRNAIDYSIRHARLPGAAGHWRTDTNWIFDLPRYIGDKTWIRQNKRYKTDARGQKLMNHGKPVYDRTAWEEDCIRKVSKRIRAAGKAPTAERVISGLDFGFWTNFLTKNYDEPRNRSLLWPQLLPSVFPGAPAGTPRHVLEKKFPRIRDLRNRLAHHEAVWKFQEEDPVTGAPDYNRPVYGLQASLQLLRRAWKDMLEALSWLSPARHAAFLSEGHHLRFEALATHDGLLSFTGRAQLMHDLNVRRSKEIRKLLRGLGQQKIIRLTSRTRIIAIIGPDFIRTIFSKR</sequence>